<comment type="caution">
    <text evidence="1">The sequence shown here is derived from an EMBL/GenBank/DDBJ whole genome shotgun (WGS) entry which is preliminary data.</text>
</comment>
<sequence>MTNSVDAPGEGARSVLTLSGASRTPAAGPSGAQPLSGTYELAVAFANSGSTWTDFLAGQVGDRNEVPCGTRQLEGVPFLPASPGMSAVYSFGYTHTSVNDTKVEKGKLDFYHKGPGELLITDGEPLVGTSLVVGGGIEVEYCAIYCVNERGEAVYLGHTLANDFSDAGLRHAHRNLANLSKLHPSVLSPEVILEDLPASSAVGATVERDGSLLWERKGELGTQALLYSRRLMERLLFRRSGVFHPGMVVYLLLGSCISSHKDGVELRDGDLVTIRDSGSGLSLTNHFHG</sequence>
<proteinExistence type="predicted"/>
<evidence type="ECO:0000313" key="2">
    <source>
        <dbReference type="Proteomes" id="UP001595834"/>
    </source>
</evidence>
<reference evidence="2" key="1">
    <citation type="journal article" date="2019" name="Int. J. Syst. Evol. Microbiol.">
        <title>The Global Catalogue of Microorganisms (GCM) 10K type strain sequencing project: providing services to taxonomists for standard genome sequencing and annotation.</title>
        <authorList>
            <consortium name="The Broad Institute Genomics Platform"/>
            <consortium name="The Broad Institute Genome Sequencing Center for Infectious Disease"/>
            <person name="Wu L."/>
            <person name="Ma J."/>
        </authorList>
    </citation>
    <scope>NUCLEOTIDE SEQUENCE [LARGE SCALE GENOMIC DNA]</scope>
    <source>
        <strain evidence="2">CCM 7224</strain>
    </source>
</reference>
<evidence type="ECO:0008006" key="3">
    <source>
        <dbReference type="Google" id="ProtNLM"/>
    </source>
</evidence>
<dbReference type="Proteomes" id="UP001595834">
    <property type="component" value="Unassembled WGS sequence"/>
</dbReference>
<dbReference type="InterPro" id="IPR036663">
    <property type="entry name" value="Fumarylacetoacetase_C_sf"/>
</dbReference>
<name>A0ABV9UYD3_9ACTN</name>
<protein>
    <recommendedName>
        <fullName evidence="3">Fumarylacetoacetase-like C-terminal domain-containing protein</fullName>
    </recommendedName>
</protein>
<gene>
    <name evidence="1" type="ORF">ACFPFX_35690</name>
</gene>
<dbReference type="Gene3D" id="3.90.850.10">
    <property type="entry name" value="Fumarylacetoacetase-like, C-terminal domain"/>
    <property type="match status" value="1"/>
</dbReference>
<evidence type="ECO:0000313" key="1">
    <source>
        <dbReference type="EMBL" id="MFC4961638.1"/>
    </source>
</evidence>
<dbReference type="RefSeq" id="WP_344379373.1">
    <property type="nucleotide sequence ID" value="NZ_BAAASQ010000027.1"/>
</dbReference>
<accession>A0ABV9UYD3</accession>
<organism evidence="1 2">
    <name type="scientific">Streptomyces mauvecolor</name>
    <dbReference type="NCBI Taxonomy" id="58345"/>
    <lineage>
        <taxon>Bacteria</taxon>
        <taxon>Bacillati</taxon>
        <taxon>Actinomycetota</taxon>
        <taxon>Actinomycetes</taxon>
        <taxon>Kitasatosporales</taxon>
        <taxon>Streptomycetaceae</taxon>
        <taxon>Streptomyces</taxon>
    </lineage>
</organism>
<keyword evidence="2" id="KW-1185">Reference proteome</keyword>
<dbReference type="EMBL" id="JBHSIZ010000053">
    <property type="protein sequence ID" value="MFC4961638.1"/>
    <property type="molecule type" value="Genomic_DNA"/>
</dbReference>